<keyword evidence="2" id="KW-1185">Reference proteome</keyword>
<dbReference type="AlphaFoldDB" id="A0AAN8YPZ1"/>
<proteinExistence type="predicted"/>
<name>A0AAN8YPZ1_SOLBU</name>
<protein>
    <submittedName>
        <fullName evidence="1">Uncharacterized protein</fullName>
    </submittedName>
</protein>
<reference evidence="1 2" key="1">
    <citation type="submission" date="2024-02" db="EMBL/GenBank/DDBJ databases">
        <title>de novo genome assembly of Solanum bulbocastanum strain 11H21.</title>
        <authorList>
            <person name="Hosaka A.J."/>
        </authorList>
    </citation>
    <scope>NUCLEOTIDE SEQUENCE [LARGE SCALE GENOMIC DNA]</scope>
    <source>
        <tissue evidence="1">Young leaves</tissue>
    </source>
</reference>
<organism evidence="1 2">
    <name type="scientific">Solanum bulbocastanum</name>
    <name type="common">Wild potato</name>
    <dbReference type="NCBI Taxonomy" id="147425"/>
    <lineage>
        <taxon>Eukaryota</taxon>
        <taxon>Viridiplantae</taxon>
        <taxon>Streptophyta</taxon>
        <taxon>Embryophyta</taxon>
        <taxon>Tracheophyta</taxon>
        <taxon>Spermatophyta</taxon>
        <taxon>Magnoliopsida</taxon>
        <taxon>eudicotyledons</taxon>
        <taxon>Gunneridae</taxon>
        <taxon>Pentapetalae</taxon>
        <taxon>asterids</taxon>
        <taxon>lamiids</taxon>
        <taxon>Solanales</taxon>
        <taxon>Solanaceae</taxon>
        <taxon>Solanoideae</taxon>
        <taxon>Solaneae</taxon>
        <taxon>Solanum</taxon>
    </lineage>
</organism>
<comment type="caution">
    <text evidence="1">The sequence shown here is derived from an EMBL/GenBank/DDBJ whole genome shotgun (WGS) entry which is preliminary data.</text>
</comment>
<accession>A0AAN8YPZ1</accession>
<gene>
    <name evidence="1" type="ORF">RDI58_001273</name>
</gene>
<evidence type="ECO:0000313" key="2">
    <source>
        <dbReference type="Proteomes" id="UP001371456"/>
    </source>
</evidence>
<evidence type="ECO:0000313" key="1">
    <source>
        <dbReference type="EMBL" id="KAK6803489.1"/>
    </source>
</evidence>
<dbReference type="EMBL" id="JBANQN010000001">
    <property type="protein sequence ID" value="KAK6803489.1"/>
    <property type="molecule type" value="Genomic_DNA"/>
</dbReference>
<dbReference type="Proteomes" id="UP001371456">
    <property type="component" value="Unassembled WGS sequence"/>
</dbReference>
<sequence length="112" mass="12700">MGRRKSSPVTCECITNNPFIEETSDDHDLLEEETNRKVAILDKESDPDVVIIAEEEEEEEKSDLYVVIISKADHLLNSIDVVISSTLSICRKKNTSKDLPHITSYSFPKFES</sequence>